<accession>A0A5B7FKW1</accession>
<sequence length="72" mass="8480">MMGRRKKMLHYKCIIVELPDTQPIHKMYIIYQESLYIKSINLIEIITVPIKTVPRARLDSQLLHPADLTPHI</sequence>
<proteinExistence type="predicted"/>
<dbReference type="AlphaFoldDB" id="A0A5B7FKW1"/>
<gene>
    <name evidence="1" type="ORF">E2C01_042098</name>
</gene>
<organism evidence="1 2">
    <name type="scientific">Portunus trituberculatus</name>
    <name type="common">Swimming crab</name>
    <name type="synonym">Neptunus trituberculatus</name>
    <dbReference type="NCBI Taxonomy" id="210409"/>
    <lineage>
        <taxon>Eukaryota</taxon>
        <taxon>Metazoa</taxon>
        <taxon>Ecdysozoa</taxon>
        <taxon>Arthropoda</taxon>
        <taxon>Crustacea</taxon>
        <taxon>Multicrustacea</taxon>
        <taxon>Malacostraca</taxon>
        <taxon>Eumalacostraca</taxon>
        <taxon>Eucarida</taxon>
        <taxon>Decapoda</taxon>
        <taxon>Pleocyemata</taxon>
        <taxon>Brachyura</taxon>
        <taxon>Eubrachyura</taxon>
        <taxon>Portunoidea</taxon>
        <taxon>Portunidae</taxon>
        <taxon>Portuninae</taxon>
        <taxon>Portunus</taxon>
    </lineage>
</organism>
<evidence type="ECO:0000313" key="2">
    <source>
        <dbReference type="Proteomes" id="UP000324222"/>
    </source>
</evidence>
<name>A0A5B7FKW1_PORTR</name>
<dbReference type="Proteomes" id="UP000324222">
    <property type="component" value="Unassembled WGS sequence"/>
</dbReference>
<keyword evidence="2" id="KW-1185">Reference proteome</keyword>
<comment type="caution">
    <text evidence="1">The sequence shown here is derived from an EMBL/GenBank/DDBJ whole genome shotgun (WGS) entry which is preliminary data.</text>
</comment>
<dbReference type="EMBL" id="VSRR010008225">
    <property type="protein sequence ID" value="MPC48330.1"/>
    <property type="molecule type" value="Genomic_DNA"/>
</dbReference>
<evidence type="ECO:0000313" key="1">
    <source>
        <dbReference type="EMBL" id="MPC48330.1"/>
    </source>
</evidence>
<reference evidence="1 2" key="1">
    <citation type="submission" date="2019-05" db="EMBL/GenBank/DDBJ databases">
        <title>Another draft genome of Portunus trituberculatus and its Hox gene families provides insights of decapod evolution.</title>
        <authorList>
            <person name="Jeong J.-H."/>
            <person name="Song I."/>
            <person name="Kim S."/>
            <person name="Choi T."/>
            <person name="Kim D."/>
            <person name="Ryu S."/>
            <person name="Kim W."/>
        </authorList>
    </citation>
    <scope>NUCLEOTIDE SEQUENCE [LARGE SCALE GENOMIC DNA]</scope>
    <source>
        <tissue evidence="1">Muscle</tissue>
    </source>
</reference>
<protein>
    <submittedName>
        <fullName evidence="1">Uncharacterized protein</fullName>
    </submittedName>
</protein>